<evidence type="ECO:0000259" key="2">
    <source>
        <dbReference type="Pfam" id="PF12923"/>
    </source>
</evidence>
<dbReference type="GO" id="GO:0034456">
    <property type="term" value="C:UTP-C complex"/>
    <property type="evidence" value="ECO:0007669"/>
    <property type="project" value="TreeGrafter"/>
</dbReference>
<dbReference type="GO" id="GO:0032545">
    <property type="term" value="C:CURI complex"/>
    <property type="evidence" value="ECO:0007669"/>
    <property type="project" value="TreeGrafter"/>
</dbReference>
<dbReference type="InterPro" id="IPR040446">
    <property type="entry name" value="RRP7"/>
</dbReference>
<gene>
    <name evidence="4" type="ORF">K504DRAFT_398935</name>
</gene>
<reference evidence="4" key="1">
    <citation type="journal article" date="2020" name="Stud. Mycol.">
        <title>101 Dothideomycetes genomes: a test case for predicting lifestyles and emergence of pathogens.</title>
        <authorList>
            <person name="Haridas S."/>
            <person name="Albert R."/>
            <person name="Binder M."/>
            <person name="Bloem J."/>
            <person name="Labutti K."/>
            <person name="Salamov A."/>
            <person name="Andreopoulos B."/>
            <person name="Baker S."/>
            <person name="Barry K."/>
            <person name="Bills G."/>
            <person name="Bluhm B."/>
            <person name="Cannon C."/>
            <person name="Castanera R."/>
            <person name="Culley D."/>
            <person name="Daum C."/>
            <person name="Ezra D."/>
            <person name="Gonzalez J."/>
            <person name="Henrissat B."/>
            <person name="Kuo A."/>
            <person name="Liang C."/>
            <person name="Lipzen A."/>
            <person name="Lutzoni F."/>
            <person name="Magnuson J."/>
            <person name="Mondo S."/>
            <person name="Nolan M."/>
            <person name="Ohm R."/>
            <person name="Pangilinan J."/>
            <person name="Park H.-J."/>
            <person name="Ramirez L."/>
            <person name="Alfaro M."/>
            <person name="Sun H."/>
            <person name="Tritt A."/>
            <person name="Yoshinaga Y."/>
            <person name="Zwiers L.-H."/>
            <person name="Turgeon B."/>
            <person name="Goodwin S."/>
            <person name="Spatafora J."/>
            <person name="Crous P."/>
            <person name="Grigoriev I."/>
        </authorList>
    </citation>
    <scope>NUCLEOTIDE SEQUENCE</scope>
    <source>
        <strain evidence="4">CBS 279.74</strain>
    </source>
</reference>
<evidence type="ECO:0000256" key="1">
    <source>
        <dbReference type="ARBA" id="ARBA00006110"/>
    </source>
</evidence>
<dbReference type="Proteomes" id="UP000799428">
    <property type="component" value="Unassembled WGS sequence"/>
</dbReference>
<evidence type="ECO:0000313" key="5">
    <source>
        <dbReference type="Proteomes" id="UP000799428"/>
    </source>
</evidence>
<evidence type="ECO:0000259" key="3">
    <source>
        <dbReference type="Pfam" id="PF17799"/>
    </source>
</evidence>
<dbReference type="PANTHER" id="PTHR13191:SF0">
    <property type="entry name" value="RIBOSOMAL RNA-PROCESSING PROTEIN 7 HOMOLOG A-RELATED"/>
    <property type="match status" value="1"/>
</dbReference>
<dbReference type="InterPro" id="IPR024326">
    <property type="entry name" value="RRP7_C"/>
</dbReference>
<protein>
    <recommendedName>
        <fullName evidence="6">RRM domain-containing protein</fullName>
    </recommendedName>
</protein>
<dbReference type="GO" id="GO:0006364">
    <property type="term" value="P:rRNA processing"/>
    <property type="evidence" value="ECO:0007669"/>
    <property type="project" value="TreeGrafter"/>
</dbReference>
<feature type="domain" description="Rrp7 RRM-like N-terminal" evidence="3">
    <location>
        <begin position="24"/>
        <end position="207"/>
    </location>
</feature>
<dbReference type="Pfam" id="PF17799">
    <property type="entry name" value="RRM_Rrp7"/>
    <property type="match status" value="1"/>
</dbReference>
<dbReference type="Pfam" id="PF12923">
    <property type="entry name" value="RRP7"/>
    <property type="match status" value="1"/>
</dbReference>
<dbReference type="PANTHER" id="PTHR13191">
    <property type="entry name" value="RIBOSOMAL RNA PROCESSING PROTEIN 7-RELATED"/>
    <property type="match status" value="1"/>
</dbReference>
<proteinExistence type="inferred from homology"/>
<accession>A0A6G1KL84</accession>
<dbReference type="AlphaFoldDB" id="A0A6G1KL84"/>
<evidence type="ECO:0008006" key="6">
    <source>
        <dbReference type="Google" id="ProtNLM"/>
    </source>
</evidence>
<name>A0A6G1KL84_9PLEO</name>
<dbReference type="CDD" id="cd12293">
    <property type="entry name" value="dRRM_Rrp7p"/>
    <property type="match status" value="1"/>
</dbReference>
<dbReference type="InterPro" id="IPR040447">
    <property type="entry name" value="RRM_Rrp7"/>
</dbReference>
<comment type="similarity">
    <text evidence="1">Belongs to the RRP7 family.</text>
</comment>
<sequence>MPSSKSLKPSRPTKSRVLSTPTTVSDFTILPLTLPTAATLPSIYASAKHYLYIKPHAPSQPTASSERSLFIANIPFDAGETNIRALFAEQLGGSRVENVEFDSAVPAIASIKRWKTADKPAGGESRGKKRKRDEDIVAEGVVEDKESRLPQIWEHELRVSGGTAVIIFVDERSCKGAWKEIQKCIKEGRDVSWVEGEGLGLQRYTTHNTLIYPSKANLQSSINAYLTQFNRAEIARNRVRAKQRSVPDEDGFITVVRGGRTGPARLEEAERHKVELEERRKKNGVKDDFYRFQTREKRKEAEGELRRKFEVDRRRVEEMRARRGVVRPQT</sequence>
<dbReference type="OrthoDB" id="5390at2759"/>
<dbReference type="EMBL" id="MU005765">
    <property type="protein sequence ID" value="KAF2713599.1"/>
    <property type="molecule type" value="Genomic_DNA"/>
</dbReference>
<organism evidence="4 5">
    <name type="scientific">Pleomassaria siparia CBS 279.74</name>
    <dbReference type="NCBI Taxonomy" id="1314801"/>
    <lineage>
        <taxon>Eukaryota</taxon>
        <taxon>Fungi</taxon>
        <taxon>Dikarya</taxon>
        <taxon>Ascomycota</taxon>
        <taxon>Pezizomycotina</taxon>
        <taxon>Dothideomycetes</taxon>
        <taxon>Pleosporomycetidae</taxon>
        <taxon>Pleosporales</taxon>
        <taxon>Pleomassariaceae</taxon>
        <taxon>Pleomassaria</taxon>
    </lineage>
</organism>
<feature type="domain" description="Ribosomal RNA-processing protein 7 C-terminal" evidence="2">
    <location>
        <begin position="212"/>
        <end position="323"/>
    </location>
</feature>
<dbReference type="GO" id="GO:0000028">
    <property type="term" value="P:ribosomal small subunit assembly"/>
    <property type="evidence" value="ECO:0007669"/>
    <property type="project" value="TreeGrafter"/>
</dbReference>
<dbReference type="Gene3D" id="6.10.250.1770">
    <property type="match status" value="1"/>
</dbReference>
<evidence type="ECO:0000313" key="4">
    <source>
        <dbReference type="EMBL" id="KAF2713599.1"/>
    </source>
</evidence>
<dbReference type="CDD" id="cd12950">
    <property type="entry name" value="RRP7_Rrp7p"/>
    <property type="match status" value="1"/>
</dbReference>
<keyword evidence="5" id="KW-1185">Reference proteome</keyword>